<proteinExistence type="inferred from homology"/>
<dbReference type="InterPro" id="IPR038673">
    <property type="entry name" value="OprB_sf"/>
</dbReference>
<accession>A0ABQ4PXT4</accession>
<comment type="similarity">
    <text evidence="1 2">Belongs to the OprB family.</text>
</comment>
<dbReference type="PANTHER" id="PTHR37944">
    <property type="entry name" value="PORIN B"/>
    <property type="match status" value="1"/>
</dbReference>
<name>A0ABQ4PXT4_9PROT</name>
<keyword evidence="4" id="KW-1185">Reference proteome</keyword>
<reference evidence="3" key="2">
    <citation type="journal article" date="2023" name="ISME Commun">
        <title>Characterization of a bloom-associated alphaproteobacterial lineage, 'Candidatus Phycosocius': insights into freshwater algal-bacterial interactions.</title>
        <authorList>
            <person name="Tanabe Y."/>
            <person name="Yamaguchi H."/>
            <person name="Yoshida M."/>
            <person name="Kai A."/>
            <person name="Okazaki Y."/>
        </authorList>
    </citation>
    <scope>NUCLEOTIDE SEQUENCE</scope>
    <source>
        <strain evidence="3">BOTRYCO-1</strain>
    </source>
</reference>
<organism evidence="3 4">
    <name type="scientific">Candidatus Phycosocius spiralis</name>
    <dbReference type="NCBI Taxonomy" id="2815099"/>
    <lineage>
        <taxon>Bacteria</taxon>
        <taxon>Pseudomonadati</taxon>
        <taxon>Pseudomonadota</taxon>
        <taxon>Alphaproteobacteria</taxon>
        <taxon>Caulobacterales</taxon>
        <taxon>Caulobacterales incertae sedis</taxon>
        <taxon>Candidatus Phycosocius</taxon>
    </lineage>
</organism>
<sequence length="425" mass="45617">MCVSYRTSKPIFPFSAKASCISTPQAQERFELLPAALCSAAILFLCASPGHAEGRKALDGLRGVIEPRGVSIEADYVGEWVSDHSGAAEGKSFYLDTANIVVKLDLEKALGWKGTSAHMHVLSTGGQRPSERIGTLEGVTNIESSDSRWRVFEFSLTQSFGDKASIEAGYIDLNKHFYETESSLILVNPAFAIGTELAETGRNGPSIFPSTAPALVLALAPSKSSYVRLGVFGANANSWGDPEPLKNFKDGVLTIGEIGLTKHGLIALGGWRYSDEVVVHSDHGGPDKSYNPWGIYGLVEHPFIESETGRSVIGFLRAGYSDGKTSEMSGSITAGLLVERAISGRPHSQFSFGLRRAYFSDTFKEHAHALHEEPLDHESGLELILADQLGSALTLEGGIQYAPEPGGLRGSEDALISNVRLTIAF</sequence>
<evidence type="ECO:0000256" key="2">
    <source>
        <dbReference type="RuleBase" id="RU363072"/>
    </source>
</evidence>
<evidence type="ECO:0000313" key="3">
    <source>
        <dbReference type="EMBL" id="GIU67774.1"/>
    </source>
</evidence>
<dbReference type="InterPro" id="IPR052932">
    <property type="entry name" value="OprB_Porin"/>
</dbReference>
<dbReference type="Pfam" id="PF04966">
    <property type="entry name" value="OprB"/>
    <property type="match status" value="1"/>
</dbReference>
<dbReference type="PANTHER" id="PTHR37944:SF1">
    <property type="entry name" value="PORIN B"/>
    <property type="match status" value="1"/>
</dbReference>
<dbReference type="EMBL" id="BPFZ01000013">
    <property type="protein sequence ID" value="GIU67774.1"/>
    <property type="molecule type" value="Genomic_DNA"/>
</dbReference>
<reference evidence="3" key="1">
    <citation type="submission" date="2021-05" db="EMBL/GenBank/DDBJ databases">
        <authorList>
            <person name="Tanabe Y."/>
        </authorList>
    </citation>
    <scope>NUCLEOTIDE SEQUENCE</scope>
    <source>
        <strain evidence="3">BOTRYCO-1</strain>
    </source>
</reference>
<dbReference type="InterPro" id="IPR007049">
    <property type="entry name" value="Carb-sel_porin_OprB"/>
</dbReference>
<comment type="caution">
    <text evidence="3">The sequence shown here is derived from an EMBL/GenBank/DDBJ whole genome shotgun (WGS) entry which is preliminary data.</text>
</comment>
<gene>
    <name evidence="3" type="ORF">PsB1_1928</name>
</gene>
<protein>
    <submittedName>
        <fullName evidence="3">Porin</fullName>
    </submittedName>
</protein>
<dbReference type="Proteomes" id="UP001161064">
    <property type="component" value="Unassembled WGS sequence"/>
</dbReference>
<evidence type="ECO:0000313" key="4">
    <source>
        <dbReference type="Proteomes" id="UP001161064"/>
    </source>
</evidence>
<evidence type="ECO:0000256" key="1">
    <source>
        <dbReference type="ARBA" id="ARBA00008769"/>
    </source>
</evidence>
<dbReference type="Gene3D" id="2.40.160.180">
    <property type="entry name" value="Carbohydrate-selective porin OprB"/>
    <property type="match status" value="1"/>
</dbReference>